<dbReference type="Proteomes" id="UP001276150">
    <property type="component" value="Unassembled WGS sequence"/>
</dbReference>
<evidence type="ECO:0008006" key="3">
    <source>
        <dbReference type="Google" id="ProtNLM"/>
    </source>
</evidence>
<organism evidence="1 2">
    <name type="scientific">Deinococcus arenicola</name>
    <dbReference type="NCBI Taxonomy" id="2994950"/>
    <lineage>
        <taxon>Bacteria</taxon>
        <taxon>Thermotogati</taxon>
        <taxon>Deinococcota</taxon>
        <taxon>Deinococci</taxon>
        <taxon>Deinococcales</taxon>
        <taxon>Deinococcaceae</taxon>
        <taxon>Deinococcus</taxon>
    </lineage>
</organism>
<proteinExistence type="predicted"/>
<keyword evidence="2" id="KW-1185">Reference proteome</keyword>
<comment type="caution">
    <text evidence="1">The sequence shown here is derived from an EMBL/GenBank/DDBJ whole genome shotgun (WGS) entry which is preliminary data.</text>
</comment>
<gene>
    <name evidence="1" type="ORF">ORD21_18400</name>
</gene>
<name>A0ABU4DVU9_9DEIO</name>
<dbReference type="EMBL" id="JAPMIV010000073">
    <property type="protein sequence ID" value="MDV6376568.1"/>
    <property type="molecule type" value="Genomic_DNA"/>
</dbReference>
<sequence length="83" mass="9953">MSAQKAKPEVVAQVARLACKERLSYDGFAHVCQHARRKLKLEKHKRERRLLQLLTAEELNRERERCGLYTLRRVQLHRFTRRA</sequence>
<dbReference type="RefSeq" id="WP_317641923.1">
    <property type="nucleotide sequence ID" value="NZ_JAPMIV010000073.1"/>
</dbReference>
<evidence type="ECO:0000313" key="2">
    <source>
        <dbReference type="Proteomes" id="UP001276150"/>
    </source>
</evidence>
<protein>
    <recommendedName>
        <fullName evidence="3">Transposase</fullName>
    </recommendedName>
</protein>
<reference evidence="1 2" key="1">
    <citation type="submission" date="2022-11" db="EMBL/GenBank/DDBJ databases">
        <title>Deinococcus ZS9-10, Low Temperature and Draught-tolerating, UV-resistant Bacteria from Continental Antarctica.</title>
        <authorList>
            <person name="Cheng L."/>
        </authorList>
    </citation>
    <scope>NUCLEOTIDE SEQUENCE [LARGE SCALE GENOMIC DNA]</scope>
    <source>
        <strain evidence="1 2">ZS9-10</strain>
    </source>
</reference>
<accession>A0ABU4DVU9</accession>
<evidence type="ECO:0000313" key="1">
    <source>
        <dbReference type="EMBL" id="MDV6376568.1"/>
    </source>
</evidence>